<evidence type="ECO:0000313" key="3">
    <source>
        <dbReference type="EMBL" id="KEO54744.1"/>
    </source>
</evidence>
<dbReference type="PRINTS" id="PR00080">
    <property type="entry name" value="SDRFAMILY"/>
</dbReference>
<dbReference type="FunFam" id="3.40.50.720:FF:000084">
    <property type="entry name" value="Short-chain dehydrogenase reductase"/>
    <property type="match status" value="1"/>
</dbReference>
<dbReference type="STRING" id="1353528.DT23_18175"/>
<dbReference type="OrthoDB" id="9797020at2"/>
<dbReference type="EMBL" id="AUNB01000058">
    <property type="protein sequence ID" value="KEO54744.1"/>
    <property type="molecule type" value="Genomic_DNA"/>
</dbReference>
<dbReference type="NCBIfam" id="NF005559">
    <property type="entry name" value="PRK07231.1"/>
    <property type="match status" value="1"/>
</dbReference>
<dbReference type="PANTHER" id="PTHR24321:SF8">
    <property type="entry name" value="ESTRADIOL 17-BETA-DEHYDROGENASE 8-RELATED"/>
    <property type="match status" value="1"/>
</dbReference>
<dbReference type="SUPFAM" id="SSF51735">
    <property type="entry name" value="NAD(P)-binding Rossmann-fold domains"/>
    <property type="match status" value="1"/>
</dbReference>
<evidence type="ECO:0000313" key="4">
    <source>
        <dbReference type="Proteomes" id="UP000027471"/>
    </source>
</evidence>
<evidence type="ECO:0008006" key="5">
    <source>
        <dbReference type="Google" id="ProtNLM"/>
    </source>
</evidence>
<dbReference type="Proteomes" id="UP000027471">
    <property type="component" value="Unassembled WGS sequence"/>
</dbReference>
<dbReference type="eggNOG" id="COG1028">
    <property type="taxonomic scope" value="Bacteria"/>
</dbReference>
<evidence type="ECO:0000256" key="1">
    <source>
        <dbReference type="ARBA" id="ARBA00006484"/>
    </source>
</evidence>
<dbReference type="AlphaFoldDB" id="A0A074JDZ2"/>
<dbReference type="Gene3D" id="3.40.50.720">
    <property type="entry name" value="NAD(P)-binding Rossmann-like Domain"/>
    <property type="match status" value="1"/>
</dbReference>
<protein>
    <recommendedName>
        <fullName evidence="5">3-beta-hydroxysteroid dehydrogenase</fullName>
    </recommendedName>
</protein>
<evidence type="ECO:0000256" key="2">
    <source>
        <dbReference type="ARBA" id="ARBA00023002"/>
    </source>
</evidence>
<comment type="similarity">
    <text evidence="1">Belongs to the short-chain dehydrogenases/reductases (SDR) family.</text>
</comment>
<dbReference type="Pfam" id="PF13561">
    <property type="entry name" value="adh_short_C2"/>
    <property type="match status" value="1"/>
</dbReference>
<sequence length="259" mass="27183">MDRVKDKVALVTGARRGLGAAIASMLAREGAKVVLSDRKADGSQEVLEAIAKEGGEASFITLDVTSPESWDAAIAEITQRNGGLDILVNNAGVGAGKNIEEVTLDDWRWVMGINLEGTMLGTQRAIAAMKTRGGGSIVNISSIEGLVGDSRMVAYDASKAGIVLLSRSAALHCAANHYNIRVNTVHPGFIDTKMVRGFLANIAEDGDAKAAREALEARHPLGHLGTPDDVAYAVLYLASDESKFATGSEMVVDGGYTAQ</sequence>
<accession>A0A074JDZ2</accession>
<gene>
    <name evidence="3" type="ORF">DT23_18175</name>
</gene>
<keyword evidence="4" id="KW-1185">Reference proteome</keyword>
<keyword evidence="2" id="KW-0560">Oxidoreductase</keyword>
<organism evidence="3 4">
    <name type="scientific">Thioclava indica</name>
    <dbReference type="NCBI Taxonomy" id="1353528"/>
    <lineage>
        <taxon>Bacteria</taxon>
        <taxon>Pseudomonadati</taxon>
        <taxon>Pseudomonadota</taxon>
        <taxon>Alphaproteobacteria</taxon>
        <taxon>Rhodobacterales</taxon>
        <taxon>Paracoccaceae</taxon>
        <taxon>Thioclava</taxon>
    </lineage>
</organism>
<dbReference type="InterPro" id="IPR036291">
    <property type="entry name" value="NAD(P)-bd_dom_sf"/>
</dbReference>
<proteinExistence type="inferred from homology"/>
<dbReference type="PANTHER" id="PTHR24321">
    <property type="entry name" value="DEHYDROGENASES, SHORT CHAIN"/>
    <property type="match status" value="1"/>
</dbReference>
<dbReference type="GO" id="GO:0016491">
    <property type="term" value="F:oxidoreductase activity"/>
    <property type="evidence" value="ECO:0007669"/>
    <property type="project" value="UniProtKB-KW"/>
</dbReference>
<dbReference type="RefSeq" id="WP_038132484.1">
    <property type="nucleotide sequence ID" value="NZ_AUNB01000058.1"/>
</dbReference>
<reference evidence="3 4" key="1">
    <citation type="journal article" date="2015" name="Antonie Van Leeuwenhoek">
        <title>Thioclava indica sp. nov., isolated from surface seawater of the Indian Ocean.</title>
        <authorList>
            <person name="Liu Y."/>
            <person name="Lai Q."/>
            <person name="Du J."/>
            <person name="Xu H."/>
            <person name="Jiang L."/>
            <person name="Shao Z."/>
        </authorList>
    </citation>
    <scope>NUCLEOTIDE SEQUENCE [LARGE SCALE GENOMIC DNA]</scope>
    <source>
        <strain evidence="3 4">DT23-4</strain>
    </source>
</reference>
<dbReference type="InterPro" id="IPR002347">
    <property type="entry name" value="SDR_fam"/>
</dbReference>
<comment type="caution">
    <text evidence="3">The sequence shown here is derived from an EMBL/GenBank/DDBJ whole genome shotgun (WGS) entry which is preliminary data.</text>
</comment>
<name>A0A074JDZ2_9RHOB</name>
<dbReference type="PRINTS" id="PR00081">
    <property type="entry name" value="GDHRDH"/>
</dbReference>